<evidence type="ECO:0000313" key="3">
    <source>
        <dbReference type="Proteomes" id="UP001597063"/>
    </source>
</evidence>
<protein>
    <submittedName>
        <fullName evidence="2">DUF397 domain-containing protein</fullName>
    </submittedName>
</protein>
<keyword evidence="3" id="KW-1185">Reference proteome</keyword>
<dbReference type="Proteomes" id="UP001597063">
    <property type="component" value="Unassembled WGS sequence"/>
</dbReference>
<accession>A0ABW2XTP4</accession>
<proteinExistence type="predicted"/>
<dbReference type="EMBL" id="JBHTGP010000015">
    <property type="protein sequence ID" value="MFD0688834.1"/>
    <property type="molecule type" value="Genomic_DNA"/>
</dbReference>
<feature type="domain" description="DUF397" evidence="1">
    <location>
        <begin position="3"/>
        <end position="56"/>
    </location>
</feature>
<name>A0ABW2XTP4_9ACTN</name>
<comment type="caution">
    <text evidence="2">The sequence shown here is derived from an EMBL/GenBank/DDBJ whole genome shotgun (WGS) entry which is preliminary data.</text>
</comment>
<evidence type="ECO:0000313" key="2">
    <source>
        <dbReference type="EMBL" id="MFD0688834.1"/>
    </source>
</evidence>
<evidence type="ECO:0000259" key="1">
    <source>
        <dbReference type="Pfam" id="PF04149"/>
    </source>
</evidence>
<dbReference type="InterPro" id="IPR007278">
    <property type="entry name" value="DUF397"/>
</dbReference>
<organism evidence="2 3">
    <name type="scientific">Actinomadura fibrosa</name>
    <dbReference type="NCBI Taxonomy" id="111802"/>
    <lineage>
        <taxon>Bacteria</taxon>
        <taxon>Bacillati</taxon>
        <taxon>Actinomycetota</taxon>
        <taxon>Actinomycetes</taxon>
        <taxon>Streptosporangiales</taxon>
        <taxon>Thermomonosporaceae</taxon>
        <taxon>Actinomadura</taxon>
    </lineage>
</organism>
<reference evidence="3" key="1">
    <citation type="journal article" date="2019" name="Int. J. Syst. Evol. Microbiol.">
        <title>The Global Catalogue of Microorganisms (GCM) 10K type strain sequencing project: providing services to taxonomists for standard genome sequencing and annotation.</title>
        <authorList>
            <consortium name="The Broad Institute Genomics Platform"/>
            <consortium name="The Broad Institute Genome Sequencing Center for Infectious Disease"/>
            <person name="Wu L."/>
            <person name="Ma J."/>
        </authorList>
    </citation>
    <scope>NUCLEOTIDE SEQUENCE [LARGE SCALE GENOMIC DNA]</scope>
    <source>
        <strain evidence="3">JCM 9371</strain>
    </source>
</reference>
<dbReference type="Pfam" id="PF04149">
    <property type="entry name" value="DUF397"/>
    <property type="match status" value="1"/>
</dbReference>
<gene>
    <name evidence="2" type="ORF">ACFQZM_30370</name>
</gene>
<sequence length="62" mass="6731">MTEWRKSSHSGGVNDNACVEVARVGEVVRVRDSKDPSGARLGFAPQGFGGLVGRIRRGEFDR</sequence>
<dbReference type="RefSeq" id="WP_131757680.1">
    <property type="nucleotide sequence ID" value="NZ_CAACUY010000036.1"/>
</dbReference>